<feature type="transmembrane region" description="Helical" evidence="6">
    <location>
        <begin position="382"/>
        <end position="409"/>
    </location>
</feature>
<dbReference type="InterPro" id="IPR050367">
    <property type="entry name" value="APC_superfamily"/>
</dbReference>
<keyword evidence="2" id="KW-1003">Cell membrane</keyword>
<evidence type="ECO:0000313" key="8">
    <source>
        <dbReference type="Proteomes" id="UP000286482"/>
    </source>
</evidence>
<dbReference type="NCBIfam" id="NF008245">
    <property type="entry name" value="PRK11021.1"/>
    <property type="match status" value="1"/>
</dbReference>
<keyword evidence="5 6" id="KW-0472">Membrane</keyword>
<dbReference type="Proteomes" id="UP000286482">
    <property type="component" value="Unassembled WGS sequence"/>
</dbReference>
<dbReference type="EMBL" id="RAQO01000008">
    <property type="protein sequence ID" value="RKF15549.1"/>
    <property type="molecule type" value="Genomic_DNA"/>
</dbReference>
<feature type="transmembrane region" description="Helical" evidence="6">
    <location>
        <begin position="182"/>
        <end position="204"/>
    </location>
</feature>
<keyword evidence="8" id="KW-1185">Reference proteome</keyword>
<dbReference type="GO" id="GO:0022857">
    <property type="term" value="F:transmembrane transporter activity"/>
    <property type="evidence" value="ECO:0007669"/>
    <property type="project" value="InterPro"/>
</dbReference>
<feature type="transmembrane region" description="Helical" evidence="6">
    <location>
        <begin position="90"/>
        <end position="113"/>
    </location>
</feature>
<evidence type="ECO:0000256" key="5">
    <source>
        <dbReference type="ARBA" id="ARBA00023136"/>
    </source>
</evidence>
<feature type="transmembrane region" description="Helical" evidence="6">
    <location>
        <begin position="119"/>
        <end position="138"/>
    </location>
</feature>
<evidence type="ECO:0000313" key="7">
    <source>
        <dbReference type="EMBL" id="RKF15549.1"/>
    </source>
</evidence>
<sequence>MNRLKRELGVVHGSGLLATSLLGTGIFVVPILAAQAAGEMSLIAWLILIVLVCPIAWTFALLGRQYPHAGGAAHIVGKAFGSGWGKLTGFMFLAVLPVGLPAALMMALGFWHAVFELDVWQGTLIQVLSLLLMLGLGLGGAKLSGNVQVVIALLIVLMVASLFIASPSFFRLPEIEFKPVSIGAGTSALGLMFWCFVGIEAFIHMGEEFKNPRRDFPIALIIGVTIAGLIYLLCSLAVVNSEVYKNLEFSSTAIPILMGQLFGPTGAIVASIVGFLACFASINIYLQGFSRLLWSLAEEGQIGARAKSHLGQLNAKKVPAIALIWVTLICILSLGLSLLFKLDLDSLIRYANGNFIVVYLLCMLAGMKLLKSTGRVWSGISSLLCLIVLFSLGRDAVYASVILLFYGLYRLWKARVLQEISGTENSVP</sequence>
<feature type="transmembrane region" description="Helical" evidence="6">
    <location>
        <begin position="261"/>
        <end position="286"/>
    </location>
</feature>
<evidence type="ECO:0000256" key="2">
    <source>
        <dbReference type="ARBA" id="ARBA00022475"/>
    </source>
</evidence>
<proteinExistence type="predicted"/>
<evidence type="ECO:0000256" key="6">
    <source>
        <dbReference type="SAM" id="Phobius"/>
    </source>
</evidence>
<dbReference type="Gene3D" id="1.20.1740.10">
    <property type="entry name" value="Amino acid/polyamine transporter I"/>
    <property type="match status" value="1"/>
</dbReference>
<comment type="caution">
    <text evidence="7">The sequence shown here is derived from an EMBL/GenBank/DDBJ whole genome shotgun (WGS) entry which is preliminary data.</text>
</comment>
<organism evidence="7 8">
    <name type="scientific">Alginatibacterium sediminis</name>
    <dbReference type="NCBI Taxonomy" id="2164068"/>
    <lineage>
        <taxon>Bacteria</taxon>
        <taxon>Pseudomonadati</taxon>
        <taxon>Pseudomonadota</taxon>
        <taxon>Gammaproteobacteria</taxon>
        <taxon>Alteromonadales</taxon>
        <taxon>Alteromonadaceae</taxon>
        <taxon>Alginatibacterium</taxon>
    </lineage>
</organism>
<feature type="transmembrane region" description="Helical" evidence="6">
    <location>
        <begin position="12"/>
        <end position="36"/>
    </location>
</feature>
<name>A0A420E7N2_9ALTE</name>
<dbReference type="Pfam" id="PF13520">
    <property type="entry name" value="AA_permease_2"/>
    <property type="match status" value="1"/>
</dbReference>
<dbReference type="PANTHER" id="PTHR42770">
    <property type="entry name" value="AMINO ACID TRANSPORTER-RELATED"/>
    <property type="match status" value="1"/>
</dbReference>
<dbReference type="PANTHER" id="PTHR42770:SF13">
    <property type="entry name" value="L-METHIONINE_BRANCHED-CHAIN AMINO ACID EXPORTER YJEH"/>
    <property type="match status" value="1"/>
</dbReference>
<gene>
    <name evidence="7" type="ORF">DBZ36_14260</name>
</gene>
<feature type="transmembrane region" description="Helical" evidence="6">
    <location>
        <begin position="150"/>
        <end position="170"/>
    </location>
</feature>
<dbReference type="OrthoDB" id="9117841at2"/>
<dbReference type="AlphaFoldDB" id="A0A420E7N2"/>
<evidence type="ECO:0000256" key="4">
    <source>
        <dbReference type="ARBA" id="ARBA00022989"/>
    </source>
</evidence>
<reference evidence="7 8" key="1">
    <citation type="submission" date="2018-09" db="EMBL/GenBank/DDBJ databases">
        <authorList>
            <person name="Wang Z."/>
        </authorList>
    </citation>
    <scope>NUCLEOTIDE SEQUENCE [LARGE SCALE GENOMIC DNA]</scope>
    <source>
        <strain evidence="7 8">ALS 81</strain>
    </source>
</reference>
<comment type="subcellular location">
    <subcellularLocation>
        <location evidence="1">Cell membrane</location>
        <topology evidence="1">Multi-pass membrane protein</topology>
    </subcellularLocation>
</comment>
<evidence type="ECO:0000256" key="3">
    <source>
        <dbReference type="ARBA" id="ARBA00022692"/>
    </source>
</evidence>
<feature type="transmembrane region" description="Helical" evidence="6">
    <location>
        <begin position="352"/>
        <end position="370"/>
    </location>
</feature>
<keyword evidence="4 6" id="KW-1133">Transmembrane helix</keyword>
<dbReference type="InterPro" id="IPR002293">
    <property type="entry name" value="AA/rel_permease1"/>
</dbReference>
<accession>A0A420E7N2</accession>
<keyword evidence="3 6" id="KW-0812">Transmembrane</keyword>
<feature type="transmembrane region" description="Helical" evidence="6">
    <location>
        <begin position="216"/>
        <end position="241"/>
    </location>
</feature>
<protein>
    <submittedName>
        <fullName evidence="7">L-methionine/branched-chain amino acid transporter</fullName>
    </submittedName>
</protein>
<evidence type="ECO:0000256" key="1">
    <source>
        <dbReference type="ARBA" id="ARBA00004651"/>
    </source>
</evidence>
<dbReference type="PIRSF" id="PIRSF006060">
    <property type="entry name" value="AA_transporter"/>
    <property type="match status" value="1"/>
</dbReference>
<feature type="transmembrane region" description="Helical" evidence="6">
    <location>
        <begin position="320"/>
        <end position="340"/>
    </location>
</feature>
<dbReference type="RefSeq" id="WP_120355635.1">
    <property type="nucleotide sequence ID" value="NZ_RAQO01000008.1"/>
</dbReference>
<feature type="transmembrane region" description="Helical" evidence="6">
    <location>
        <begin position="42"/>
        <end position="62"/>
    </location>
</feature>
<dbReference type="GO" id="GO:0005886">
    <property type="term" value="C:plasma membrane"/>
    <property type="evidence" value="ECO:0007669"/>
    <property type="project" value="UniProtKB-SubCell"/>
</dbReference>